<accession>A0A8G0Q721</accession>
<dbReference type="Pfam" id="PF01785">
    <property type="entry name" value="Closter_coat"/>
    <property type="match status" value="1"/>
</dbReference>
<evidence type="ECO:0000256" key="1">
    <source>
        <dbReference type="ARBA" id="ARBA00004328"/>
    </source>
</evidence>
<comment type="subcellular location">
    <subcellularLocation>
        <location evidence="1">Virion</location>
    </subcellularLocation>
</comment>
<sequence>MATSTEIKLGDFLKLPPSAMVMKMADWNLGAVQAKNSKPGRLSEEEVAKCTIAFSDALIAETPAKDNAEYKKLIEDNLSYIWCQIVLRLEVLGTSAKAVYDDNIDITVISLTPTDPTKTLTVTNNWLRAALTSKVKNGIPNKLRVFGRSQSKLAVSLCKQTGLEPGGAANHGVPTEFMHVGGDITVADGLNDDERCAQLKAKMNAIKMSNLSKGDSQRKVHNVLDLSSGSSMFD</sequence>
<proteinExistence type="predicted"/>
<keyword evidence="2 4" id="KW-0167">Capsid protein</keyword>
<keyword evidence="3" id="KW-0946">Virion</keyword>
<dbReference type="EMBL" id="MT599681">
    <property type="protein sequence ID" value="QYU71609.1"/>
    <property type="molecule type" value="Genomic_RNA"/>
</dbReference>
<dbReference type="GO" id="GO:0019028">
    <property type="term" value="C:viral capsid"/>
    <property type="evidence" value="ECO:0007669"/>
    <property type="project" value="UniProtKB-KW"/>
</dbReference>
<evidence type="ECO:0000256" key="3">
    <source>
        <dbReference type="ARBA" id="ARBA00022844"/>
    </source>
</evidence>
<protein>
    <submittedName>
        <fullName evidence="4">Coat protein</fullName>
    </submittedName>
</protein>
<reference evidence="4" key="1">
    <citation type="submission" date="2020-06" db="EMBL/GenBank/DDBJ databases">
        <title>High-throughput sequencing of viruses and non-viral vascular-limited pathogens in blueberry (Vaccinium corymbosum) in Ohio.</title>
        <authorList>
            <person name="Massawe D.P."/>
            <person name="Miller S.A."/>
            <person name="Paul P.A."/>
            <person name="Ivey M.L.L."/>
        </authorList>
    </citation>
    <scope>NUCLEOTIDE SEQUENCE</scope>
    <source>
        <strain evidence="4">BVA-OH19</strain>
    </source>
</reference>
<evidence type="ECO:0000313" key="4">
    <source>
        <dbReference type="EMBL" id="QYU71609.1"/>
    </source>
</evidence>
<evidence type="ECO:0000256" key="2">
    <source>
        <dbReference type="ARBA" id="ARBA00022561"/>
    </source>
</evidence>
<organism evidence="4">
    <name type="scientific">Blueberry virus A</name>
    <dbReference type="NCBI Taxonomy" id="1206566"/>
    <lineage>
        <taxon>Viruses</taxon>
        <taxon>Riboviria</taxon>
        <taxon>Orthornavirae</taxon>
        <taxon>Kitrinoviricota</taxon>
        <taxon>Alsuviricetes</taxon>
        <taxon>Martellivirales</taxon>
        <taxon>Closteroviridae</taxon>
        <taxon>Bluvavirus</taxon>
        <taxon>Bluvavirus vaccinii</taxon>
    </lineage>
</organism>
<name>A0A8G0Q721_9CLOS</name>
<dbReference type="InterPro" id="IPR002679">
    <property type="entry name" value="Closter_coat"/>
</dbReference>